<keyword evidence="1" id="KW-0812">Transmembrane</keyword>
<feature type="transmembrane region" description="Helical" evidence="1">
    <location>
        <begin position="50"/>
        <end position="70"/>
    </location>
</feature>
<dbReference type="InterPro" id="IPR007349">
    <property type="entry name" value="DUF418"/>
</dbReference>
<organism evidence="4 5">
    <name type="scientific">Lysinibacillus sphaericus</name>
    <name type="common">Bacillus sphaericus</name>
    <dbReference type="NCBI Taxonomy" id="1421"/>
    <lineage>
        <taxon>Bacteria</taxon>
        <taxon>Bacillati</taxon>
        <taxon>Bacillota</taxon>
        <taxon>Bacilli</taxon>
        <taxon>Bacillales</taxon>
        <taxon>Bacillaceae</taxon>
        <taxon>Lysinibacillus</taxon>
    </lineage>
</organism>
<feature type="transmembrane region" description="Helical" evidence="1">
    <location>
        <begin position="332"/>
        <end position="356"/>
    </location>
</feature>
<keyword evidence="1" id="KW-0472">Membrane</keyword>
<evidence type="ECO:0000259" key="3">
    <source>
        <dbReference type="Pfam" id="PF07786"/>
    </source>
</evidence>
<dbReference type="EMBL" id="SADV01000028">
    <property type="protein sequence ID" value="TQR28496.1"/>
    <property type="molecule type" value="Genomic_DNA"/>
</dbReference>
<dbReference type="Proteomes" id="UP000317944">
    <property type="component" value="Unassembled WGS sequence"/>
</dbReference>
<dbReference type="PANTHER" id="PTHR30590">
    <property type="entry name" value="INNER MEMBRANE PROTEIN"/>
    <property type="match status" value="1"/>
</dbReference>
<dbReference type="Pfam" id="PF04235">
    <property type="entry name" value="DUF418"/>
    <property type="match status" value="1"/>
</dbReference>
<evidence type="ECO:0000256" key="1">
    <source>
        <dbReference type="SAM" id="Phobius"/>
    </source>
</evidence>
<feature type="transmembrane region" description="Helical" evidence="1">
    <location>
        <begin position="113"/>
        <end position="128"/>
    </location>
</feature>
<feature type="transmembrane region" description="Helical" evidence="1">
    <location>
        <begin position="265"/>
        <end position="287"/>
    </location>
</feature>
<feature type="transmembrane region" description="Helical" evidence="1">
    <location>
        <begin position="135"/>
        <end position="153"/>
    </location>
</feature>
<feature type="transmembrane region" description="Helical" evidence="1">
    <location>
        <begin position="12"/>
        <end position="30"/>
    </location>
</feature>
<keyword evidence="1" id="KW-1133">Transmembrane helix</keyword>
<protein>
    <submittedName>
        <fullName evidence="4">DUF418 domain-containing protein</fullName>
    </submittedName>
</protein>
<evidence type="ECO:0000259" key="2">
    <source>
        <dbReference type="Pfam" id="PF04235"/>
    </source>
</evidence>
<dbReference type="RefSeq" id="WP_142510588.1">
    <property type="nucleotide sequence ID" value="NZ_SADV01000028.1"/>
</dbReference>
<name>A0A544U8R8_LYSSH</name>
<feature type="transmembrane region" description="Helical" evidence="1">
    <location>
        <begin position="198"/>
        <end position="220"/>
    </location>
</feature>
<evidence type="ECO:0000313" key="4">
    <source>
        <dbReference type="EMBL" id="TQR28496.1"/>
    </source>
</evidence>
<dbReference type="OrthoDB" id="9807744at2"/>
<dbReference type="PANTHER" id="PTHR30590:SF2">
    <property type="entry name" value="INNER MEMBRANE PROTEIN"/>
    <property type="match status" value="1"/>
</dbReference>
<evidence type="ECO:0000313" key="5">
    <source>
        <dbReference type="Proteomes" id="UP000317944"/>
    </source>
</evidence>
<gene>
    <name evidence="4" type="ORF">C7Y47_21380</name>
</gene>
<feature type="transmembrane region" description="Helical" evidence="1">
    <location>
        <begin position="241"/>
        <end position="259"/>
    </location>
</feature>
<sequence length="391" mass="44112">MKTNRVTFIDTMRGFSLFGILMANLLIFQFGMYGKDEPKDLSILDNGAWYFVKIFIEGSFMPIFTILFGFSLIKLIESIRRKKDKSRWSILRRATGLIALGLLHKTFLWDGDILFSYGMMILFLIPFINRKPKTLFIWAGIFLVLITSLSFGSTEETKKEQQELATYVEKADNVYANGSYLDIFNFRANDVPPGMDDAGLVFVLLVFLAPMYTSALTLFGMGLAKKQAFVNMEDEKKWYKLGALLVPIGLALKSLSFIIESSFSGMLLIGGSELLAVGYVCLAALIYKTRPVQRLAPAFESVGKLSLTNYLMQTIICTTVFYGYGLGLYGKLGVFGGILFGIVVYSLQCVFSLAYFKKFKRGPFESVLRVWTNWSWNGQIKIKQKGSTLHE</sequence>
<dbReference type="InterPro" id="IPR012429">
    <property type="entry name" value="HGSNAT_cat"/>
</dbReference>
<comment type="caution">
    <text evidence="4">The sequence shown here is derived from an EMBL/GenBank/DDBJ whole genome shotgun (WGS) entry which is preliminary data.</text>
</comment>
<feature type="transmembrane region" description="Helical" evidence="1">
    <location>
        <begin position="307"/>
        <end position="326"/>
    </location>
</feature>
<dbReference type="Pfam" id="PF07786">
    <property type="entry name" value="HGSNAT_cat"/>
    <property type="match status" value="1"/>
</dbReference>
<dbReference type="AlphaFoldDB" id="A0A544U8R8"/>
<proteinExistence type="predicted"/>
<dbReference type="InterPro" id="IPR052529">
    <property type="entry name" value="Bact_Transport_Assoc"/>
</dbReference>
<feature type="domain" description="DUF418" evidence="2">
    <location>
        <begin position="223"/>
        <end position="374"/>
    </location>
</feature>
<feature type="domain" description="Heparan-alpha-glucosaminide N-acetyltransferase catalytic" evidence="3">
    <location>
        <begin position="5"/>
        <end position="147"/>
    </location>
</feature>
<feature type="transmembrane region" description="Helical" evidence="1">
    <location>
        <begin position="90"/>
        <end position="107"/>
    </location>
</feature>
<reference evidence="4 5" key="1">
    <citation type="submission" date="2018-03" db="EMBL/GenBank/DDBJ databases">
        <title>Aerobic endospore-forming bacteria genome sequencing and assembly.</title>
        <authorList>
            <person name="Cavalcante D.A."/>
            <person name="Driks A."/>
            <person name="Putonti C."/>
            <person name="De-Souza M.T."/>
        </authorList>
    </citation>
    <scope>NUCLEOTIDE SEQUENCE [LARGE SCALE GENOMIC DNA]</scope>
    <source>
        <strain evidence="4 5">SDF0037</strain>
    </source>
</reference>
<accession>A0A544U8R8</accession>